<evidence type="ECO:0000256" key="1">
    <source>
        <dbReference type="SAM" id="MobiDB-lite"/>
    </source>
</evidence>
<evidence type="ECO:0000313" key="2">
    <source>
        <dbReference type="EMBL" id="ETI33638.1"/>
    </source>
</evidence>
<accession>V9E526</accession>
<comment type="caution">
    <text evidence="2">The sequence shown here is derived from an EMBL/GenBank/DDBJ whole genome shotgun (WGS) entry which is preliminary data.</text>
</comment>
<keyword evidence="3" id="KW-1185">Reference proteome</keyword>
<proteinExistence type="predicted"/>
<dbReference type="EMBL" id="ANIZ01003414">
    <property type="protein sequence ID" value="ETI33638.1"/>
    <property type="molecule type" value="Genomic_DNA"/>
</dbReference>
<sequence>MTKTRSTTTNLPEDDSCRATMPIFAPELPPRLSSTLHASLVK</sequence>
<feature type="compositionally biased region" description="Polar residues" evidence="1">
    <location>
        <begin position="1"/>
        <end position="11"/>
    </location>
</feature>
<dbReference type="AlphaFoldDB" id="V9E526"/>
<reference evidence="2 3" key="1">
    <citation type="submission" date="2013-11" db="EMBL/GenBank/DDBJ databases">
        <title>The Genome Sequence of Phytophthora parasitica P1569.</title>
        <authorList>
            <consortium name="The Broad Institute Genomics Platform"/>
            <person name="Russ C."/>
            <person name="Tyler B."/>
            <person name="Panabieres F."/>
            <person name="Shan W."/>
            <person name="Tripathy S."/>
            <person name="Grunwald N."/>
            <person name="Machado M."/>
            <person name="Johnson C.S."/>
            <person name="Arredondo F."/>
            <person name="Hong C."/>
            <person name="Coffey M."/>
            <person name="Young S.K."/>
            <person name="Zeng Q."/>
            <person name="Gargeya S."/>
            <person name="Fitzgerald M."/>
            <person name="Abouelleil A."/>
            <person name="Alvarado L."/>
            <person name="Chapman S.B."/>
            <person name="Gainer-Dewar J."/>
            <person name="Goldberg J."/>
            <person name="Griggs A."/>
            <person name="Gujja S."/>
            <person name="Hansen M."/>
            <person name="Howarth C."/>
            <person name="Imamovic A."/>
            <person name="Ireland A."/>
            <person name="Larimer J."/>
            <person name="McCowan C."/>
            <person name="Murphy C."/>
            <person name="Pearson M."/>
            <person name="Poon T.W."/>
            <person name="Priest M."/>
            <person name="Roberts A."/>
            <person name="Saif S."/>
            <person name="Shea T."/>
            <person name="Sykes S."/>
            <person name="Wortman J."/>
            <person name="Nusbaum C."/>
            <person name="Birren B."/>
        </authorList>
    </citation>
    <scope>NUCLEOTIDE SEQUENCE [LARGE SCALE GENOMIC DNA]</scope>
    <source>
        <strain evidence="2 3">P1569</strain>
    </source>
</reference>
<dbReference type="Proteomes" id="UP000018721">
    <property type="component" value="Unassembled WGS sequence"/>
</dbReference>
<gene>
    <name evidence="2" type="ORF">F443_19704</name>
</gene>
<organism evidence="2 3">
    <name type="scientific">Phytophthora nicotianae P1569</name>
    <dbReference type="NCBI Taxonomy" id="1317065"/>
    <lineage>
        <taxon>Eukaryota</taxon>
        <taxon>Sar</taxon>
        <taxon>Stramenopiles</taxon>
        <taxon>Oomycota</taxon>
        <taxon>Peronosporomycetes</taxon>
        <taxon>Peronosporales</taxon>
        <taxon>Peronosporaceae</taxon>
        <taxon>Phytophthora</taxon>
    </lineage>
</organism>
<feature type="region of interest" description="Disordered" evidence="1">
    <location>
        <begin position="1"/>
        <end position="21"/>
    </location>
</feature>
<protein>
    <submittedName>
        <fullName evidence="2">Uncharacterized protein</fullName>
    </submittedName>
</protein>
<name>V9E526_PHYNI</name>
<dbReference type="HOGENOM" id="CLU_3261718_0_0_1"/>
<evidence type="ECO:0000313" key="3">
    <source>
        <dbReference type="Proteomes" id="UP000018721"/>
    </source>
</evidence>